<feature type="domain" description="T6SS Transcription factor RovC-like DNA binding" evidence="1">
    <location>
        <begin position="10"/>
        <end position="82"/>
    </location>
</feature>
<evidence type="ECO:0000259" key="1">
    <source>
        <dbReference type="Pfam" id="PF10074"/>
    </source>
</evidence>
<sequence length="87" mass="9761">MTKEDFLDQPPGGTALTAYDRAHLKLYLRLLDADAEGADWKEVVEVLFGICAKAEPERAARVHTTHLARAKWMTENGFSELLGPRLH</sequence>
<dbReference type="RefSeq" id="WP_211852555.1">
    <property type="nucleotide sequence ID" value="NZ_JAAGBB010000011.1"/>
</dbReference>
<dbReference type="InterPro" id="IPR018754">
    <property type="entry name" value="RovC-like_DNA-bd"/>
</dbReference>
<evidence type="ECO:0000313" key="2">
    <source>
        <dbReference type="EMBL" id="MBR0664884.1"/>
    </source>
</evidence>
<reference evidence="3" key="1">
    <citation type="journal article" date="2021" name="Syst. Appl. Microbiol.">
        <title>Roseomonas hellenica sp. nov., isolated from roots of wild-growing Alkanna tinctoria.</title>
        <authorList>
            <person name="Rat A."/>
            <person name="Naranjo H.D."/>
            <person name="Lebbe L."/>
            <person name="Cnockaert M."/>
            <person name="Krigas N."/>
            <person name="Grigoriadou K."/>
            <person name="Maloupa E."/>
            <person name="Willems A."/>
        </authorList>
    </citation>
    <scope>NUCLEOTIDE SEQUENCE [LARGE SCALE GENOMIC DNA]</scope>
    <source>
        <strain evidence="3">LMG 31523</strain>
    </source>
</reference>
<dbReference type="Proteomes" id="UP001196870">
    <property type="component" value="Unassembled WGS sequence"/>
</dbReference>
<proteinExistence type="predicted"/>
<protein>
    <submittedName>
        <fullName evidence="2">DUF2285 domain-containing protein</fullName>
    </submittedName>
</protein>
<organism evidence="2 3">
    <name type="scientific">Plastoroseomonas hellenica</name>
    <dbReference type="NCBI Taxonomy" id="2687306"/>
    <lineage>
        <taxon>Bacteria</taxon>
        <taxon>Pseudomonadati</taxon>
        <taxon>Pseudomonadota</taxon>
        <taxon>Alphaproteobacteria</taxon>
        <taxon>Acetobacterales</taxon>
        <taxon>Acetobacteraceae</taxon>
        <taxon>Plastoroseomonas</taxon>
    </lineage>
</organism>
<evidence type="ECO:0000313" key="3">
    <source>
        <dbReference type="Proteomes" id="UP001196870"/>
    </source>
</evidence>
<dbReference type="EMBL" id="JAAGBB010000011">
    <property type="protein sequence ID" value="MBR0664884.1"/>
    <property type="molecule type" value="Genomic_DNA"/>
</dbReference>
<keyword evidence="3" id="KW-1185">Reference proteome</keyword>
<dbReference type="Pfam" id="PF10074">
    <property type="entry name" value="RovC_DNA-bd"/>
    <property type="match status" value="1"/>
</dbReference>
<accession>A0ABS5EX61</accession>
<name>A0ABS5EX61_9PROT</name>
<comment type="caution">
    <text evidence="2">The sequence shown here is derived from an EMBL/GenBank/DDBJ whole genome shotgun (WGS) entry which is preliminary data.</text>
</comment>
<gene>
    <name evidence="2" type="ORF">GXW71_11020</name>
</gene>